<evidence type="ECO:0000256" key="4">
    <source>
        <dbReference type="ARBA" id="ARBA00022785"/>
    </source>
</evidence>
<evidence type="ECO:0000256" key="3">
    <source>
        <dbReference type="ARBA" id="ARBA00022691"/>
    </source>
</evidence>
<dbReference type="InterPro" id="IPR042118">
    <property type="entry name" value="QueA_dom1"/>
</dbReference>
<dbReference type="PATRIC" id="fig|1544798.3.peg.1336"/>
<dbReference type="STRING" id="1544798.LH29_06660"/>
<reference evidence="5 6" key="1">
    <citation type="submission" date="2014-09" db="EMBL/GenBank/DDBJ databases">
        <title>Draft Genome Sequence of Draconibacterium sp. JN14CK-3.</title>
        <authorList>
            <person name="Dong C."/>
            <person name="Lai Q."/>
            <person name="Shao Z."/>
        </authorList>
    </citation>
    <scope>NUCLEOTIDE SEQUENCE [LARGE SCALE GENOMIC DNA]</scope>
    <source>
        <strain evidence="5 6">JN14CK-3</strain>
    </source>
</reference>
<organism evidence="5 6">
    <name type="scientific">Draconibacterium sediminis</name>
    <dbReference type="NCBI Taxonomy" id="1544798"/>
    <lineage>
        <taxon>Bacteria</taxon>
        <taxon>Pseudomonadati</taxon>
        <taxon>Bacteroidota</taxon>
        <taxon>Bacteroidia</taxon>
        <taxon>Marinilabiliales</taxon>
        <taxon>Prolixibacteraceae</taxon>
        <taxon>Draconibacterium</taxon>
    </lineage>
</organism>
<dbReference type="GO" id="GO:0051075">
    <property type="term" value="F:S-adenosylmethionine:tRNA ribosyltransferase-isomerase activity"/>
    <property type="evidence" value="ECO:0007669"/>
    <property type="project" value="TreeGrafter"/>
</dbReference>
<evidence type="ECO:0000313" key="6">
    <source>
        <dbReference type="Proteomes" id="UP000032544"/>
    </source>
</evidence>
<keyword evidence="3" id="KW-0949">S-adenosyl-L-methionine</keyword>
<dbReference type="AlphaFoldDB" id="A0A0D8JDS8"/>
<dbReference type="PANTHER" id="PTHR30307:SF0">
    <property type="entry name" value="S-ADENOSYLMETHIONINE:TRNA RIBOSYLTRANSFERASE-ISOMERASE"/>
    <property type="match status" value="1"/>
</dbReference>
<dbReference type="EMBL" id="JRHC01000001">
    <property type="protein sequence ID" value="KJF45087.1"/>
    <property type="molecule type" value="Genomic_DNA"/>
</dbReference>
<comment type="caution">
    <text evidence="5">The sequence shown here is derived from an EMBL/GenBank/DDBJ whole genome shotgun (WGS) entry which is preliminary data.</text>
</comment>
<name>A0A0D8JDS8_9BACT</name>
<keyword evidence="2 5" id="KW-0808">Transferase</keyword>
<dbReference type="Pfam" id="PF02547">
    <property type="entry name" value="Queuosine_synth"/>
    <property type="match status" value="1"/>
</dbReference>
<keyword evidence="1" id="KW-0963">Cytoplasm</keyword>
<keyword evidence="6" id="KW-1185">Reference proteome</keyword>
<evidence type="ECO:0000313" key="5">
    <source>
        <dbReference type="EMBL" id="KJF45087.1"/>
    </source>
</evidence>
<accession>A0A0D8JDS8</accession>
<dbReference type="SUPFAM" id="SSF111337">
    <property type="entry name" value="QueA-like"/>
    <property type="match status" value="1"/>
</dbReference>
<dbReference type="PANTHER" id="PTHR30307">
    <property type="entry name" value="S-ADENOSYLMETHIONINE:TRNA RIBOSYLTRANSFERASE-ISOMERASE"/>
    <property type="match status" value="1"/>
</dbReference>
<dbReference type="InterPro" id="IPR042119">
    <property type="entry name" value="QueA_dom2"/>
</dbReference>
<dbReference type="InterPro" id="IPR003699">
    <property type="entry name" value="QueA"/>
</dbReference>
<dbReference type="InterPro" id="IPR036100">
    <property type="entry name" value="QueA_sf"/>
</dbReference>
<evidence type="ECO:0000256" key="1">
    <source>
        <dbReference type="ARBA" id="ARBA00022490"/>
    </source>
</evidence>
<dbReference type="Proteomes" id="UP000032544">
    <property type="component" value="Unassembled WGS sequence"/>
</dbReference>
<dbReference type="Gene3D" id="2.40.10.240">
    <property type="entry name" value="QueA-like"/>
    <property type="match status" value="1"/>
</dbReference>
<keyword evidence="4" id="KW-0671">Queuosine biosynthesis</keyword>
<gene>
    <name evidence="5" type="ORF">LH29_06660</name>
</gene>
<dbReference type="GO" id="GO:0008616">
    <property type="term" value="P:tRNA queuosine(34) biosynthetic process"/>
    <property type="evidence" value="ECO:0007669"/>
    <property type="project" value="UniProtKB-KW"/>
</dbReference>
<proteinExistence type="predicted"/>
<sequence length="405" mass="46598">MVLNRYKDIKISDYTYNLPDERIAKYPLTERDKSKLLVRQNGTITQDIFENCANYLPEETQLVFNNTRVIHARLFFYKETGAKIEIFCLEPVEPADYQVAFQETEEVTWKCMVGNSKKWKEGFLSQTFKIDGQVIELTAAKIGQEGNSFHIRFVWNGGVHFSEIIEHIGQLPIPPYLNRDTEESDEESYQTVYAKIDGSVAAPTAGLHFTDPVIAQLADKNITTNEITLHVGAGTFQPVKSETIEGHTMHHEQVIIPIDILRSFVENPKNIIAVGTTSVRSLESLYWIGLQLEEQRFNPFHPEVKQWEPYENDAKISIEKALQNIIYFLVENNEKAIRFSTQIIILPGYDFKLISGMFTNFHQPQSTLLLLISAFLGNKWKEVYDYALANDFRFLSYGDSNLYLK</sequence>
<evidence type="ECO:0000256" key="2">
    <source>
        <dbReference type="ARBA" id="ARBA00022679"/>
    </source>
</evidence>
<dbReference type="Gene3D" id="3.40.1780.10">
    <property type="entry name" value="QueA-like"/>
    <property type="match status" value="1"/>
</dbReference>
<protein>
    <submittedName>
        <fullName evidence="5">S-adenosylmethionine tRNA ribosyltransferase</fullName>
    </submittedName>
</protein>